<protein>
    <submittedName>
        <fullName evidence="2">Uncharacterized protein</fullName>
    </submittedName>
</protein>
<proteinExistence type="predicted"/>
<feature type="chain" id="PRO_5046950077" evidence="1">
    <location>
        <begin position="21"/>
        <end position="120"/>
    </location>
</feature>
<keyword evidence="1" id="KW-0732">Signal</keyword>
<evidence type="ECO:0000313" key="2">
    <source>
        <dbReference type="EMBL" id="MFC5140360.1"/>
    </source>
</evidence>
<name>A0ABV9ZHZ3_9PSEU</name>
<feature type="signal peptide" evidence="1">
    <location>
        <begin position="1"/>
        <end position="20"/>
    </location>
</feature>
<organism evidence="2 3">
    <name type="scientific">Actinomycetospora rhizophila</name>
    <dbReference type="NCBI Taxonomy" id="1416876"/>
    <lineage>
        <taxon>Bacteria</taxon>
        <taxon>Bacillati</taxon>
        <taxon>Actinomycetota</taxon>
        <taxon>Actinomycetes</taxon>
        <taxon>Pseudonocardiales</taxon>
        <taxon>Pseudonocardiaceae</taxon>
        <taxon>Actinomycetospora</taxon>
    </lineage>
</organism>
<dbReference type="Proteomes" id="UP001596175">
    <property type="component" value="Unassembled WGS sequence"/>
</dbReference>
<dbReference type="RefSeq" id="WP_378022524.1">
    <property type="nucleotide sequence ID" value="NZ_JBHSKG010000010.1"/>
</dbReference>
<gene>
    <name evidence="2" type="ORF">ACFPK1_19130</name>
</gene>
<reference evidence="3" key="1">
    <citation type="journal article" date="2019" name="Int. J. Syst. Evol. Microbiol.">
        <title>The Global Catalogue of Microorganisms (GCM) 10K type strain sequencing project: providing services to taxonomists for standard genome sequencing and annotation.</title>
        <authorList>
            <consortium name="The Broad Institute Genomics Platform"/>
            <consortium name="The Broad Institute Genome Sequencing Center for Infectious Disease"/>
            <person name="Wu L."/>
            <person name="Ma J."/>
        </authorList>
    </citation>
    <scope>NUCLEOTIDE SEQUENCE [LARGE SCALE GENOMIC DNA]</scope>
    <source>
        <strain evidence="3">XZYJ18</strain>
    </source>
</reference>
<keyword evidence="3" id="KW-1185">Reference proteome</keyword>
<dbReference type="EMBL" id="JBHSKG010000010">
    <property type="protein sequence ID" value="MFC5140360.1"/>
    <property type="molecule type" value="Genomic_DNA"/>
</dbReference>
<evidence type="ECO:0000256" key="1">
    <source>
        <dbReference type="SAM" id="SignalP"/>
    </source>
</evidence>
<sequence>MRWTALGGLLALLLVLPACGPGVERAPTGPPTAEQVDRALRFAALAPLPPGAVVTRLETQGGIDTRVVLAVRLPAGSTWRDASGLPADGSRQRVANPDGAIVYREARGGPADPTVTAFTT</sequence>
<comment type="caution">
    <text evidence="2">The sequence shown here is derived from an EMBL/GenBank/DDBJ whole genome shotgun (WGS) entry which is preliminary data.</text>
</comment>
<evidence type="ECO:0000313" key="3">
    <source>
        <dbReference type="Proteomes" id="UP001596175"/>
    </source>
</evidence>
<accession>A0ABV9ZHZ3</accession>